<evidence type="ECO:0000313" key="2">
    <source>
        <dbReference type="Proteomes" id="UP001162734"/>
    </source>
</evidence>
<dbReference type="Proteomes" id="UP001162734">
    <property type="component" value="Chromosome"/>
</dbReference>
<sequence>MAQALTRPHPDRRLAALAAAFLPAPRAALSRLTPAAASPVREEAERLASAGRGHTLLALRRAFAPPAPPAAATVEAAAGRERGGLAALLGRAAHSAPGAAAHPLARLCRDHLSSDRSLP</sequence>
<reference evidence="2" key="1">
    <citation type="journal article" date="2022" name="Int. J. Syst. Evol. Microbiol.">
        <title>Anaeromyxobacter oryzae sp. nov., Anaeromyxobacter diazotrophicus sp. nov. and Anaeromyxobacter paludicola sp. nov., isolated from paddy soils.</title>
        <authorList>
            <person name="Itoh H."/>
            <person name="Xu Z."/>
            <person name="Mise K."/>
            <person name="Masuda Y."/>
            <person name="Ushijima N."/>
            <person name="Hayakawa C."/>
            <person name="Shiratori Y."/>
            <person name="Senoo K."/>
        </authorList>
    </citation>
    <scope>NUCLEOTIDE SEQUENCE [LARGE SCALE GENOMIC DNA]</scope>
    <source>
        <strain evidence="2">Red630</strain>
    </source>
</reference>
<dbReference type="EMBL" id="AP025592">
    <property type="protein sequence ID" value="BDG08943.1"/>
    <property type="molecule type" value="Genomic_DNA"/>
</dbReference>
<name>A0ABM7XAQ6_9BACT</name>
<organism evidence="1 2">
    <name type="scientific">Anaeromyxobacter paludicola</name>
    <dbReference type="NCBI Taxonomy" id="2918171"/>
    <lineage>
        <taxon>Bacteria</taxon>
        <taxon>Pseudomonadati</taxon>
        <taxon>Myxococcota</taxon>
        <taxon>Myxococcia</taxon>
        <taxon>Myxococcales</taxon>
        <taxon>Cystobacterineae</taxon>
        <taxon>Anaeromyxobacteraceae</taxon>
        <taxon>Anaeromyxobacter</taxon>
    </lineage>
</organism>
<gene>
    <name evidence="1" type="ORF">AMPC_20560</name>
</gene>
<accession>A0ABM7XAQ6</accession>
<keyword evidence="2" id="KW-1185">Reference proteome</keyword>
<protein>
    <submittedName>
        <fullName evidence="1">Uncharacterized protein</fullName>
    </submittedName>
</protein>
<evidence type="ECO:0000313" key="1">
    <source>
        <dbReference type="EMBL" id="BDG08943.1"/>
    </source>
</evidence>
<dbReference type="RefSeq" id="WP_248340466.1">
    <property type="nucleotide sequence ID" value="NZ_AP025592.1"/>
</dbReference>
<proteinExistence type="predicted"/>